<dbReference type="KEGG" id="vg:18559987"/>
<gene>
    <name evidence="1" type="ORF">PX29p063</name>
</gene>
<sequence length="133" mass="15495">MKKMKAKNIKAGQTVYYAHALGEHSFVTKYIVRSRPYVSPRTGYIFVRAGFVFSDGTIGKFDSDFSLGDCNVGEINNYNYHRLFFKKKAADRYVKMCKELDIIKQRNTDSGSWDYPLEMDDYWDEPSLDDDRS</sequence>
<name>E5DPZ6_9CAUD</name>
<dbReference type="EMBL" id="GU396103">
    <property type="protein sequence ID" value="ADQ52782.1"/>
    <property type="molecule type" value="Genomic_DNA"/>
</dbReference>
<dbReference type="GeneID" id="18559987"/>
<protein>
    <submittedName>
        <fullName evidence="1">Uncharacterized protein</fullName>
    </submittedName>
</protein>
<keyword evidence="2" id="KW-1185">Reference proteome</keyword>
<accession>E5DPZ6</accession>
<evidence type="ECO:0000313" key="1">
    <source>
        <dbReference type="EMBL" id="ADQ52782.1"/>
    </source>
</evidence>
<proteinExistence type="predicted"/>
<evidence type="ECO:0000313" key="2">
    <source>
        <dbReference type="Proteomes" id="UP000008726"/>
    </source>
</evidence>
<dbReference type="OrthoDB" id="19460at10239"/>
<dbReference type="Pfam" id="PF23772">
    <property type="entry name" value="Phage_g100"/>
    <property type="match status" value="1"/>
</dbReference>
<reference evidence="1 2" key="1">
    <citation type="journal article" date="2010" name="Virol. J.">
        <title>Genomes of the T4-related bacteriophages as windows on microbial genome evolution.</title>
        <authorList>
            <person name="Petrov V.M."/>
            <person name="Ratnayaka S."/>
            <person name="Nolan J.M."/>
            <person name="Miller E.S."/>
            <person name="Karam J.D."/>
        </authorList>
    </citation>
    <scope>NUCLEOTIDE SEQUENCE [LARGE SCALE GENOMIC DNA]</scope>
</reference>
<dbReference type="Proteomes" id="UP000008726">
    <property type="component" value="Segment"/>
</dbReference>
<dbReference type="RefSeq" id="YP_009011492.1">
    <property type="nucleotide sequence ID" value="NC_023688.1"/>
</dbReference>
<organism evidence="1 2">
    <name type="scientific">Aeromonas phage PX29</name>
    <dbReference type="NCBI Taxonomy" id="926067"/>
    <lineage>
        <taxon>Viruses</taxon>
        <taxon>Duplodnaviria</taxon>
        <taxon>Heunggongvirae</taxon>
        <taxon>Uroviricota</taxon>
        <taxon>Caudoviricetes</taxon>
        <taxon>Pantevenvirales</taxon>
        <taxon>Straboviridae</taxon>
        <taxon>Angelvirus</taxon>
        <taxon>Angelvirus px29</taxon>
    </lineage>
</organism>
<dbReference type="InterPro" id="IPR057112">
    <property type="entry name" value="Phage_g100"/>
</dbReference>